<dbReference type="EMBL" id="JWZT01001864">
    <property type="protein sequence ID" value="KII71069.1"/>
    <property type="molecule type" value="Genomic_DNA"/>
</dbReference>
<dbReference type="PRINTS" id="PR00081">
    <property type="entry name" value="GDHRDH"/>
</dbReference>
<dbReference type="SUPFAM" id="SSF51735">
    <property type="entry name" value="NAD(P)-binding Rossmann-fold domains"/>
    <property type="match status" value="1"/>
</dbReference>
<gene>
    <name evidence="1" type="ORF">RF11_00365</name>
</gene>
<accession>A0A0C2IZX6</accession>
<name>A0A0C2IZX6_THEKT</name>
<reference evidence="1 2" key="1">
    <citation type="journal article" date="2014" name="Genome Biol. Evol.">
        <title>The genome of the myxosporean Thelohanellus kitauei shows adaptations to nutrient acquisition within its fish host.</title>
        <authorList>
            <person name="Yang Y."/>
            <person name="Xiong J."/>
            <person name="Zhou Z."/>
            <person name="Huo F."/>
            <person name="Miao W."/>
            <person name="Ran C."/>
            <person name="Liu Y."/>
            <person name="Zhang J."/>
            <person name="Feng J."/>
            <person name="Wang M."/>
            <person name="Wang M."/>
            <person name="Wang L."/>
            <person name="Yao B."/>
        </authorList>
    </citation>
    <scope>NUCLEOTIDE SEQUENCE [LARGE SCALE GENOMIC DNA]</scope>
    <source>
        <strain evidence="1">Wuqing</strain>
    </source>
</reference>
<evidence type="ECO:0000313" key="1">
    <source>
        <dbReference type="EMBL" id="KII71069.1"/>
    </source>
</evidence>
<comment type="caution">
    <text evidence="1">The sequence shown here is derived from an EMBL/GenBank/DDBJ whole genome shotgun (WGS) entry which is preliminary data.</text>
</comment>
<proteinExistence type="predicted"/>
<dbReference type="InterPro" id="IPR002347">
    <property type="entry name" value="SDR_fam"/>
</dbReference>
<protein>
    <submittedName>
        <fullName evidence="1">Dehydrogenase/reductase SDR family member 1</fullName>
    </submittedName>
</protein>
<dbReference type="Proteomes" id="UP000031668">
    <property type="component" value="Unassembled WGS sequence"/>
</dbReference>
<sequence length="152" mass="17002">MNLQVLTGKVALVTGASRGIGRGIAHVLVENGVTVYITGREHKESNDYKNVMETAAELNKLGCGKCIGVFCDHKNDEDTKKVFDQIKKNEDKLDILVNNAFSMLDLKDELSEKMFWKKDASLMWDKTINVGLRSNYIASCMALELMMPKKKG</sequence>
<dbReference type="OrthoDB" id="47007at2759"/>
<dbReference type="OMA" id="MALELMM"/>
<dbReference type="Gene3D" id="3.40.50.720">
    <property type="entry name" value="NAD(P)-binding Rossmann-like Domain"/>
    <property type="match status" value="1"/>
</dbReference>
<evidence type="ECO:0000313" key="2">
    <source>
        <dbReference type="Proteomes" id="UP000031668"/>
    </source>
</evidence>
<keyword evidence="2" id="KW-1185">Reference proteome</keyword>
<dbReference type="InterPro" id="IPR036291">
    <property type="entry name" value="NAD(P)-bd_dom_sf"/>
</dbReference>
<dbReference type="AlphaFoldDB" id="A0A0C2IZX6"/>
<dbReference type="PANTHER" id="PTHR44147:SF2">
    <property type="entry name" value="DEHYDROGENASE_REDUCTASE SDR FAMILY MEMBER 1"/>
    <property type="match status" value="1"/>
</dbReference>
<organism evidence="1 2">
    <name type="scientific">Thelohanellus kitauei</name>
    <name type="common">Myxosporean</name>
    <dbReference type="NCBI Taxonomy" id="669202"/>
    <lineage>
        <taxon>Eukaryota</taxon>
        <taxon>Metazoa</taxon>
        <taxon>Cnidaria</taxon>
        <taxon>Myxozoa</taxon>
        <taxon>Myxosporea</taxon>
        <taxon>Bivalvulida</taxon>
        <taxon>Platysporina</taxon>
        <taxon>Myxobolidae</taxon>
        <taxon>Thelohanellus</taxon>
    </lineage>
</organism>
<dbReference type="PANTHER" id="PTHR44147">
    <property type="entry name" value="DEHYDROGENASE/REDUCTASE SDR FAMILY MEMBER 1"/>
    <property type="match status" value="1"/>
</dbReference>
<dbReference type="Pfam" id="PF00106">
    <property type="entry name" value="adh_short"/>
    <property type="match status" value="1"/>
</dbReference>